<evidence type="ECO:0000256" key="2">
    <source>
        <dbReference type="SAM" id="Phobius"/>
    </source>
</evidence>
<feature type="transmembrane region" description="Helical" evidence="2">
    <location>
        <begin position="29"/>
        <end position="51"/>
    </location>
</feature>
<proteinExistence type="predicted"/>
<feature type="transmembrane region" description="Helical" evidence="2">
    <location>
        <begin position="115"/>
        <end position="136"/>
    </location>
</feature>
<reference evidence="3 4" key="1">
    <citation type="submission" date="2016-10" db="EMBL/GenBank/DDBJ databases">
        <authorList>
            <person name="de Groot N.N."/>
        </authorList>
    </citation>
    <scope>NUCLEOTIDE SEQUENCE [LARGE SCALE GENOMIC DNA]</scope>
    <source>
        <strain evidence="3 4">CGMCC 4.5681</strain>
    </source>
</reference>
<dbReference type="AlphaFoldDB" id="A0A1G9BRQ9"/>
<feature type="compositionally biased region" description="Basic and acidic residues" evidence="1">
    <location>
        <begin position="1"/>
        <end position="22"/>
    </location>
</feature>
<keyword evidence="2" id="KW-0472">Membrane</keyword>
<evidence type="ECO:0000313" key="3">
    <source>
        <dbReference type="EMBL" id="SDK41844.1"/>
    </source>
</evidence>
<dbReference type="STRING" id="683260.SAMN05421874_107258"/>
<dbReference type="RefSeq" id="WP_245740267.1">
    <property type="nucleotide sequence ID" value="NZ_FNFB01000007.1"/>
</dbReference>
<feature type="transmembrane region" description="Helical" evidence="2">
    <location>
        <begin position="148"/>
        <end position="169"/>
    </location>
</feature>
<keyword evidence="4" id="KW-1185">Reference proteome</keyword>
<keyword evidence="2" id="KW-1133">Transmembrane helix</keyword>
<organism evidence="3 4">
    <name type="scientific">Nonomuraea maritima</name>
    <dbReference type="NCBI Taxonomy" id="683260"/>
    <lineage>
        <taxon>Bacteria</taxon>
        <taxon>Bacillati</taxon>
        <taxon>Actinomycetota</taxon>
        <taxon>Actinomycetes</taxon>
        <taxon>Streptosporangiales</taxon>
        <taxon>Streptosporangiaceae</taxon>
        <taxon>Nonomuraea</taxon>
    </lineage>
</organism>
<dbReference type="EMBL" id="FNFB01000007">
    <property type="protein sequence ID" value="SDK41844.1"/>
    <property type="molecule type" value="Genomic_DNA"/>
</dbReference>
<evidence type="ECO:0000313" key="4">
    <source>
        <dbReference type="Proteomes" id="UP000198683"/>
    </source>
</evidence>
<sequence length="172" mass="18340">MPRTLHRTDQRTVRRVEAEPKKSSSMKGALVRGAISGAVATAAMSGVMVAGQRAGMLPEQPPKRIVRALLPGHRHRRKQGEGVMGALAHVGFGTVSGSVYGLVTRGRRVPVPVGVAYGLALWIAGYAGWVPGLGVLPPIPRDRPGRQWVMAAGHVVYGTALACVMNRLARRR</sequence>
<dbReference type="Proteomes" id="UP000198683">
    <property type="component" value="Unassembled WGS sequence"/>
</dbReference>
<accession>A0A1G9BRQ9</accession>
<keyword evidence="2" id="KW-0812">Transmembrane</keyword>
<gene>
    <name evidence="3" type="ORF">SAMN05421874_107258</name>
</gene>
<protein>
    <recommendedName>
        <fullName evidence="5">DUF1440 domain-containing protein</fullName>
    </recommendedName>
</protein>
<feature type="region of interest" description="Disordered" evidence="1">
    <location>
        <begin position="1"/>
        <end position="25"/>
    </location>
</feature>
<evidence type="ECO:0000256" key="1">
    <source>
        <dbReference type="SAM" id="MobiDB-lite"/>
    </source>
</evidence>
<dbReference type="Pfam" id="PF20587">
    <property type="entry name" value="DUF6789"/>
    <property type="match status" value="1"/>
</dbReference>
<dbReference type="InterPro" id="IPR046739">
    <property type="entry name" value="DUF6789"/>
</dbReference>
<evidence type="ECO:0008006" key="5">
    <source>
        <dbReference type="Google" id="ProtNLM"/>
    </source>
</evidence>
<name>A0A1G9BRQ9_9ACTN</name>
<feature type="transmembrane region" description="Helical" evidence="2">
    <location>
        <begin position="83"/>
        <end position="103"/>
    </location>
</feature>